<feature type="domain" description="Initiator Rep protein WH1" evidence="2">
    <location>
        <begin position="68"/>
        <end position="207"/>
    </location>
</feature>
<keyword evidence="3" id="KW-0614">Plasmid</keyword>
<reference evidence="3 4" key="1">
    <citation type="submission" date="2019-09" db="EMBL/GenBank/DDBJ databases">
        <title>Non-baumannii Acinetobacter spp. carrying blaNDM-1 isolated in China.</title>
        <authorList>
            <person name="Cui C."/>
            <person name="Chen C."/>
            <person name="Sun J."/>
            <person name="Liu Y."/>
        </authorList>
    </citation>
    <scope>NUCLEOTIDE SEQUENCE [LARGE SCALE GENOMIC DNA]</scope>
    <source>
        <strain evidence="3 4">B18</strain>
        <plasmid evidence="4">pb18-3</plasmid>
    </source>
</reference>
<sequence length="292" mass="34042">MAVTINNHYLDQFKGLRHKLAIEKLQNSFNNSYRLSVFRLFVSLHVQTWKYCIELNLLHLYGDITMIICKPDTLIKFPHDLSLVEQRVLNLAIHAFQKANDSTLDQYKLNIGLYAQLYGIDRSTAYKGLIDAITSLSSKTFYNLITNKHELFFDDMRYERVGQGGAVFFKFSEACLHEFQHSPKTEIDLNLTVKLQSKYALHLYELFLCSNKASVNSLTFSIQDFRDLIGLGMNEYKIWSNLKTRVVDESVGLINKHTDLHADYHLYRENRRTSDISFAIRKKTPRVKYALH</sequence>
<dbReference type="EMBL" id="CP044458">
    <property type="protein sequence ID" value="QIC72130.1"/>
    <property type="molecule type" value="Genomic_DNA"/>
</dbReference>
<name>A0A6C0Y7Q3_9GAMM</name>
<proteinExistence type="inferred from homology"/>
<dbReference type="Gene3D" id="1.10.10.10">
    <property type="entry name" value="Winged helix-like DNA-binding domain superfamily/Winged helix DNA-binding domain"/>
    <property type="match status" value="2"/>
</dbReference>
<dbReference type="GO" id="GO:0003887">
    <property type="term" value="F:DNA-directed DNA polymerase activity"/>
    <property type="evidence" value="ECO:0007669"/>
    <property type="project" value="InterPro"/>
</dbReference>
<dbReference type="Proteomes" id="UP000503440">
    <property type="component" value="Plasmid pB18-3"/>
</dbReference>
<dbReference type="SUPFAM" id="SSF46785">
    <property type="entry name" value="Winged helix' DNA-binding domain"/>
    <property type="match status" value="2"/>
</dbReference>
<organism evidence="3 4">
    <name type="scientific">Acinetobacter indicus</name>
    <dbReference type="NCBI Taxonomy" id="756892"/>
    <lineage>
        <taxon>Bacteria</taxon>
        <taxon>Pseudomonadati</taxon>
        <taxon>Pseudomonadota</taxon>
        <taxon>Gammaproteobacteria</taxon>
        <taxon>Moraxellales</taxon>
        <taxon>Moraxellaceae</taxon>
        <taxon>Acinetobacter</taxon>
    </lineage>
</organism>
<evidence type="ECO:0000313" key="3">
    <source>
        <dbReference type="EMBL" id="QIC72130.1"/>
    </source>
</evidence>
<accession>A0A6C0Y7Q3</accession>
<dbReference type="InterPro" id="IPR036388">
    <property type="entry name" value="WH-like_DNA-bd_sf"/>
</dbReference>
<dbReference type="RefSeq" id="WP_163146689.1">
    <property type="nucleotide sequence ID" value="NZ_CP044458.1"/>
</dbReference>
<dbReference type="GO" id="GO:0006270">
    <property type="term" value="P:DNA replication initiation"/>
    <property type="evidence" value="ECO:0007669"/>
    <property type="project" value="InterPro"/>
</dbReference>
<comment type="similarity">
    <text evidence="1">Belongs to the initiator RepB protein family.</text>
</comment>
<dbReference type="InterPro" id="IPR036390">
    <property type="entry name" value="WH_DNA-bd_sf"/>
</dbReference>
<dbReference type="Pfam" id="PF01051">
    <property type="entry name" value="Rep3_N"/>
    <property type="match status" value="1"/>
</dbReference>
<dbReference type="AlphaFoldDB" id="A0A6C0Y7Q3"/>
<evidence type="ECO:0000259" key="2">
    <source>
        <dbReference type="Pfam" id="PF01051"/>
    </source>
</evidence>
<dbReference type="InterPro" id="IPR000525">
    <property type="entry name" value="Initiator_Rep_WH1"/>
</dbReference>
<evidence type="ECO:0000313" key="4">
    <source>
        <dbReference type="Proteomes" id="UP000503440"/>
    </source>
</evidence>
<dbReference type="Pfam" id="PF21205">
    <property type="entry name" value="Rep3_C"/>
    <property type="match status" value="1"/>
</dbReference>
<evidence type="ECO:0000256" key="1">
    <source>
        <dbReference type="ARBA" id="ARBA00038283"/>
    </source>
</evidence>
<protein>
    <submittedName>
        <fullName evidence="3">Replication initiation protein</fullName>
    </submittedName>
</protein>
<geneLocation type="plasmid" evidence="4">
    <name>pb18-3</name>
</geneLocation>
<gene>
    <name evidence="3" type="ORF">FSC09_17375</name>
</gene>